<evidence type="ECO:0000259" key="1">
    <source>
        <dbReference type="Pfam" id="PF01370"/>
    </source>
</evidence>
<sequence length="277" mass="30149">MKIFVTGGTGNIGSAVVQNLIANDHEVIGLARSKESEQLLQKNGAEVYRGELTDLTDLSQLAKSVDGVIHLAFMNGITDMERSLRIDLEFIRKMGKALEKTNKPFVITNHVNGDKSIDALFALTGVRSAVVSLPPTVHGNEDIHGFIPTLIQIAKKTNYAAFVGKGENRWPAVHRLDAANLYRLAVLNAEAGSFLSGRAEEGIPFIDIATTIGNQLNIPTKSVTNKEAKELFGFLGELVALDLPSVAPETTELSRSLGWGPKERSLLIDMQQGHYFK</sequence>
<feature type="domain" description="NAD-dependent epimerase/dehydratase" evidence="1">
    <location>
        <begin position="3"/>
        <end position="78"/>
    </location>
</feature>
<dbReference type="PANTHER" id="PTHR48079">
    <property type="entry name" value="PROTEIN YEEZ"/>
    <property type="match status" value="1"/>
</dbReference>
<dbReference type="PATRIC" id="fig|1430899.3.peg.236"/>
<dbReference type="SUPFAM" id="SSF51735">
    <property type="entry name" value="NAD(P)-binding Rossmann-fold domains"/>
    <property type="match status" value="1"/>
</dbReference>
<comment type="caution">
    <text evidence="2">The sequence shown here is derived from an EMBL/GenBank/DDBJ whole genome shotgun (WGS) entry which is preliminary data.</text>
</comment>
<dbReference type="PANTHER" id="PTHR48079:SF9">
    <property type="entry name" value="PUTATIVE-RELATED"/>
    <property type="match status" value="1"/>
</dbReference>
<dbReference type="InterPro" id="IPR036291">
    <property type="entry name" value="NAD(P)-bd_dom_sf"/>
</dbReference>
<accession>A0A0J8GK94</accession>
<name>A0A0J8GK94_9LIST</name>
<keyword evidence="3" id="KW-1185">Reference proteome</keyword>
<dbReference type="GO" id="GO:0005737">
    <property type="term" value="C:cytoplasm"/>
    <property type="evidence" value="ECO:0007669"/>
    <property type="project" value="TreeGrafter"/>
</dbReference>
<dbReference type="OrthoDB" id="9807212at2"/>
<evidence type="ECO:0000313" key="3">
    <source>
        <dbReference type="Proteomes" id="UP000052258"/>
    </source>
</evidence>
<dbReference type="Gene3D" id="3.40.50.720">
    <property type="entry name" value="NAD(P)-binding Rossmann-like Domain"/>
    <property type="match status" value="2"/>
</dbReference>
<gene>
    <name evidence="2" type="ORF">X560_0235</name>
</gene>
<proteinExistence type="predicted"/>
<evidence type="ECO:0000313" key="2">
    <source>
        <dbReference type="EMBL" id="KMT61168.1"/>
    </source>
</evidence>
<dbReference type="InterPro" id="IPR051783">
    <property type="entry name" value="NAD(P)-dependent_oxidoreduct"/>
</dbReference>
<dbReference type="InterPro" id="IPR001509">
    <property type="entry name" value="Epimerase_deHydtase"/>
</dbReference>
<dbReference type="Proteomes" id="UP000052258">
    <property type="component" value="Unassembled WGS sequence"/>
</dbReference>
<dbReference type="RefSeq" id="WP_007472756.1">
    <property type="nucleotide sequence ID" value="NZ_KQ130610.1"/>
</dbReference>
<reference evidence="2 3" key="1">
    <citation type="journal article" date="2015" name="Genome Biol. Evol.">
        <title>Comparative Genomics of Listeria Sensu Lato: Genus-Wide Differences in Evolutionary Dynamics and the Progressive Gain of Complex, Potentially Pathogenicity-Related Traits through Lateral Gene Transfer.</title>
        <authorList>
            <person name="Chiara M."/>
            <person name="Caruso M."/>
            <person name="D'Erchia A.M."/>
            <person name="Manzari C."/>
            <person name="Fraccalvieri R."/>
            <person name="Goffredo E."/>
            <person name="Latorre L."/>
            <person name="Miccolupo A."/>
            <person name="Padalino I."/>
            <person name="Santagada G."/>
            <person name="Chiocco D."/>
            <person name="Pesole G."/>
            <person name="Horner D.S."/>
            <person name="Parisi A."/>
        </authorList>
    </citation>
    <scope>NUCLEOTIDE SEQUENCE [LARGE SCALE GENOMIC DNA]</scope>
    <source>
        <strain evidence="2 3">1991</strain>
    </source>
</reference>
<dbReference type="CDD" id="cd05262">
    <property type="entry name" value="SDR_a7"/>
    <property type="match status" value="1"/>
</dbReference>
<dbReference type="GO" id="GO:0004029">
    <property type="term" value="F:aldehyde dehydrogenase (NAD+) activity"/>
    <property type="evidence" value="ECO:0007669"/>
    <property type="project" value="TreeGrafter"/>
</dbReference>
<protein>
    <recommendedName>
        <fullName evidence="1">NAD-dependent epimerase/dehydratase domain-containing protein</fullName>
    </recommendedName>
</protein>
<dbReference type="AlphaFoldDB" id="A0A0J8GK94"/>
<dbReference type="EMBL" id="AZHO01000004">
    <property type="protein sequence ID" value="KMT61168.1"/>
    <property type="molecule type" value="Genomic_DNA"/>
</dbReference>
<dbReference type="Pfam" id="PF01370">
    <property type="entry name" value="Epimerase"/>
    <property type="match status" value="1"/>
</dbReference>
<organism evidence="2 3">
    <name type="scientific">Listeria fleischmannii 1991</name>
    <dbReference type="NCBI Taxonomy" id="1430899"/>
    <lineage>
        <taxon>Bacteria</taxon>
        <taxon>Bacillati</taxon>
        <taxon>Bacillota</taxon>
        <taxon>Bacilli</taxon>
        <taxon>Bacillales</taxon>
        <taxon>Listeriaceae</taxon>
        <taxon>Listeria</taxon>
    </lineage>
</organism>